<reference evidence="2" key="1">
    <citation type="submission" date="2021-04" db="EMBL/GenBank/DDBJ databases">
        <title>Complete genome sequence for Sulfitobacter sp. strain JK7-1.</title>
        <authorList>
            <person name="Park S.-J."/>
        </authorList>
    </citation>
    <scope>NUCLEOTIDE SEQUENCE</scope>
    <source>
        <strain evidence="2">JK7-1</strain>
    </source>
</reference>
<accession>A0A975JBP6</accession>
<dbReference type="KEGG" id="sual:KDD17_09890"/>
<dbReference type="InterPro" id="IPR016181">
    <property type="entry name" value="Acyl_CoA_acyltransferase"/>
</dbReference>
<dbReference type="PANTHER" id="PTHR31435:SF10">
    <property type="entry name" value="BSR4717 PROTEIN"/>
    <property type="match status" value="1"/>
</dbReference>
<dbReference type="InterPro" id="IPR045057">
    <property type="entry name" value="Gcn5-rel_NAT"/>
</dbReference>
<dbReference type="Proteomes" id="UP000683291">
    <property type="component" value="Chromosome 1"/>
</dbReference>
<dbReference type="PROSITE" id="PS51729">
    <property type="entry name" value="GNAT_YJDJ"/>
    <property type="match status" value="1"/>
</dbReference>
<dbReference type="AlphaFoldDB" id="A0A975JBP6"/>
<dbReference type="SUPFAM" id="SSF55729">
    <property type="entry name" value="Acyl-CoA N-acyltransferases (Nat)"/>
    <property type="match status" value="1"/>
</dbReference>
<name>A0A975JBP6_9RHOB</name>
<evidence type="ECO:0000313" key="3">
    <source>
        <dbReference type="Proteomes" id="UP000683291"/>
    </source>
</evidence>
<proteinExistence type="predicted"/>
<dbReference type="Gene3D" id="3.40.630.30">
    <property type="match status" value="1"/>
</dbReference>
<dbReference type="PANTHER" id="PTHR31435">
    <property type="entry name" value="PROTEIN NATD1"/>
    <property type="match status" value="1"/>
</dbReference>
<dbReference type="Pfam" id="PF14542">
    <property type="entry name" value="Acetyltransf_CG"/>
    <property type="match status" value="1"/>
</dbReference>
<dbReference type="InterPro" id="IPR031165">
    <property type="entry name" value="GNAT_YJDJ"/>
</dbReference>
<evidence type="ECO:0000313" key="2">
    <source>
        <dbReference type="EMBL" id="QUJ75310.1"/>
    </source>
</evidence>
<organism evidence="2 3">
    <name type="scientific">Sulfitobacter albidus</name>
    <dbReference type="NCBI Taxonomy" id="2829501"/>
    <lineage>
        <taxon>Bacteria</taxon>
        <taxon>Pseudomonadati</taxon>
        <taxon>Pseudomonadota</taxon>
        <taxon>Alphaproteobacteria</taxon>
        <taxon>Rhodobacterales</taxon>
        <taxon>Roseobacteraceae</taxon>
        <taxon>Sulfitobacter</taxon>
    </lineage>
</organism>
<gene>
    <name evidence="2" type="ORF">KDD17_09890</name>
</gene>
<feature type="domain" description="N-acetyltransferase" evidence="1">
    <location>
        <begin position="10"/>
        <end position="96"/>
    </location>
</feature>
<protein>
    <submittedName>
        <fullName evidence="2">N-acetyltransferase</fullName>
    </submittedName>
</protein>
<dbReference type="RefSeq" id="WP_212703515.1">
    <property type="nucleotide sequence ID" value="NZ_CP073581.1"/>
</dbReference>
<sequence length="97" mass="10578">MSTEPEITRETTGSGGRYVLRVDGHEAELTYSQLGATQVIADHTAVPEALSGTGAGQRLVERLVADAHSEGFRIVPLCPFVNAMRRRHPDWSDAFNV</sequence>
<dbReference type="EMBL" id="CP073581">
    <property type="protein sequence ID" value="QUJ75310.1"/>
    <property type="molecule type" value="Genomic_DNA"/>
</dbReference>
<evidence type="ECO:0000259" key="1">
    <source>
        <dbReference type="PROSITE" id="PS51729"/>
    </source>
</evidence>
<keyword evidence="3" id="KW-1185">Reference proteome</keyword>